<accession>A0AAD2D1B8</accession>
<comment type="caution">
    <text evidence="1">The sequence shown here is derived from an EMBL/GenBank/DDBJ whole genome shotgun (WGS) entry which is preliminary data.</text>
</comment>
<keyword evidence="2" id="KW-1185">Reference proteome</keyword>
<name>A0AAD2D1B8_EUPCR</name>
<protein>
    <submittedName>
        <fullName evidence="1">Uncharacterized protein</fullName>
    </submittedName>
</protein>
<reference evidence="1" key="1">
    <citation type="submission" date="2023-07" db="EMBL/GenBank/DDBJ databases">
        <authorList>
            <consortium name="AG Swart"/>
            <person name="Singh M."/>
            <person name="Singh A."/>
            <person name="Seah K."/>
            <person name="Emmerich C."/>
        </authorList>
    </citation>
    <scope>NUCLEOTIDE SEQUENCE</scope>
    <source>
        <strain evidence="1">DP1</strain>
    </source>
</reference>
<proteinExistence type="predicted"/>
<organism evidence="1 2">
    <name type="scientific">Euplotes crassus</name>
    <dbReference type="NCBI Taxonomy" id="5936"/>
    <lineage>
        <taxon>Eukaryota</taxon>
        <taxon>Sar</taxon>
        <taxon>Alveolata</taxon>
        <taxon>Ciliophora</taxon>
        <taxon>Intramacronucleata</taxon>
        <taxon>Spirotrichea</taxon>
        <taxon>Hypotrichia</taxon>
        <taxon>Euplotida</taxon>
        <taxon>Euplotidae</taxon>
        <taxon>Moneuplotes</taxon>
    </lineage>
</organism>
<evidence type="ECO:0000313" key="2">
    <source>
        <dbReference type="Proteomes" id="UP001295684"/>
    </source>
</evidence>
<evidence type="ECO:0000313" key="1">
    <source>
        <dbReference type="EMBL" id="CAI2377224.1"/>
    </source>
</evidence>
<sequence>MWGFCGGNWDRVGWDRGVGGGVGGFEGNFGVKGLGVVGLGLVRGIVCERGRGDNKYYGRWGMVLFKHLFLLGV</sequence>
<dbReference type="Proteomes" id="UP001295684">
    <property type="component" value="Unassembled WGS sequence"/>
</dbReference>
<dbReference type="AlphaFoldDB" id="A0AAD2D1B8"/>
<gene>
    <name evidence="1" type="ORF">ECRASSUSDP1_LOCUS18607</name>
</gene>
<dbReference type="EMBL" id="CAMPGE010018846">
    <property type="protein sequence ID" value="CAI2377224.1"/>
    <property type="molecule type" value="Genomic_DNA"/>
</dbReference>